<gene>
    <name evidence="4" type="ORF">I602_331</name>
    <name evidence="5" type="ORF">SAMN05444353_1453</name>
</gene>
<dbReference type="Pfam" id="PF18962">
    <property type="entry name" value="Por_Secre_tail"/>
    <property type="match status" value="1"/>
</dbReference>
<keyword evidence="4" id="KW-0449">Lipoprotein</keyword>
<evidence type="ECO:0000256" key="1">
    <source>
        <dbReference type="ARBA" id="ARBA00022729"/>
    </source>
</evidence>
<feature type="chain" id="PRO_5005833303" evidence="2">
    <location>
        <begin position="20"/>
        <end position="106"/>
    </location>
</feature>
<dbReference type="RefSeq" id="WP_053973038.1">
    <property type="nucleotide sequence ID" value="NZ_FNUE01000001.1"/>
</dbReference>
<evidence type="ECO:0000313" key="6">
    <source>
        <dbReference type="Proteomes" id="UP000037716"/>
    </source>
</evidence>
<keyword evidence="7" id="KW-1185">Reference proteome</keyword>
<accession>A0A0M9CE42</accession>
<dbReference type="PATRIC" id="fig|1300348.6.peg.332"/>
<reference evidence="4 6" key="1">
    <citation type="submission" date="2015-07" db="EMBL/GenBank/DDBJ databases">
        <title>Genome of Polaribacter dokdonenesis DSW-5, isolated from seawater off Dokdo in Korea.</title>
        <authorList>
            <person name="Yoon K."/>
            <person name="Song J.Y."/>
            <person name="Kim J.F."/>
        </authorList>
    </citation>
    <scope>NUCLEOTIDE SEQUENCE [LARGE SCALE GENOMIC DNA]</scope>
    <source>
        <strain evidence="4 6">DSW-5</strain>
    </source>
</reference>
<dbReference type="Proteomes" id="UP000183071">
    <property type="component" value="Unassembled WGS sequence"/>
</dbReference>
<evidence type="ECO:0000259" key="3">
    <source>
        <dbReference type="Pfam" id="PF18962"/>
    </source>
</evidence>
<dbReference type="NCBIfam" id="TIGR04183">
    <property type="entry name" value="Por_Secre_tail"/>
    <property type="match status" value="1"/>
</dbReference>
<dbReference type="InterPro" id="IPR026444">
    <property type="entry name" value="Secre_tail"/>
</dbReference>
<dbReference type="OrthoDB" id="1449234at2"/>
<dbReference type="AlphaFoldDB" id="A0A0M9CE42"/>
<sequence length="106" mass="12012">MLKKLLFTLFLTVSAIGFSQSKTIEKLSAAPNPFTTSTNITFNATSTSKITFNVRNVLGKIVFKKEYTTKIGKNNITFYKDDLATGIYIYSIRDKKDILSKRFVIK</sequence>
<keyword evidence="1 2" id="KW-0732">Signal</keyword>
<comment type="caution">
    <text evidence="4">The sequence shown here is derived from an EMBL/GenBank/DDBJ whole genome shotgun (WGS) entry which is preliminary data.</text>
</comment>
<feature type="signal peptide" evidence="2">
    <location>
        <begin position="1"/>
        <end position="19"/>
    </location>
</feature>
<evidence type="ECO:0000256" key="2">
    <source>
        <dbReference type="SAM" id="SignalP"/>
    </source>
</evidence>
<dbReference type="STRING" id="1300348.I602_331"/>
<protein>
    <submittedName>
        <fullName evidence="4">Lipoprotein</fullName>
    </submittedName>
    <submittedName>
        <fullName evidence="5">Por secretion system C-terminal sorting domain-containing protein</fullName>
    </submittedName>
</protein>
<evidence type="ECO:0000313" key="7">
    <source>
        <dbReference type="Proteomes" id="UP000183071"/>
    </source>
</evidence>
<evidence type="ECO:0000313" key="4">
    <source>
        <dbReference type="EMBL" id="KOY50771.1"/>
    </source>
</evidence>
<reference evidence="5 7" key="2">
    <citation type="submission" date="2016-10" db="EMBL/GenBank/DDBJ databases">
        <authorList>
            <person name="Varghese N."/>
            <person name="Submissions S."/>
        </authorList>
    </citation>
    <scope>NUCLEOTIDE SEQUENCE [LARGE SCALE GENOMIC DNA]</scope>
    <source>
        <strain evidence="5 7">DSW-5</strain>
    </source>
</reference>
<evidence type="ECO:0000313" key="5">
    <source>
        <dbReference type="EMBL" id="SEE26453.1"/>
    </source>
</evidence>
<name>A0A0M9CE42_9FLAO</name>
<organism evidence="4 6">
    <name type="scientific">Polaribacter dokdonensis DSW-5</name>
    <dbReference type="NCBI Taxonomy" id="1300348"/>
    <lineage>
        <taxon>Bacteria</taxon>
        <taxon>Pseudomonadati</taxon>
        <taxon>Bacteroidota</taxon>
        <taxon>Flavobacteriia</taxon>
        <taxon>Flavobacteriales</taxon>
        <taxon>Flavobacteriaceae</taxon>
    </lineage>
</organism>
<dbReference type="EMBL" id="LGBR01000001">
    <property type="protein sequence ID" value="KOY50771.1"/>
    <property type="molecule type" value="Genomic_DNA"/>
</dbReference>
<feature type="domain" description="Secretion system C-terminal sorting" evidence="3">
    <location>
        <begin position="31"/>
        <end position="105"/>
    </location>
</feature>
<dbReference type="Proteomes" id="UP000037716">
    <property type="component" value="Unassembled WGS sequence"/>
</dbReference>
<proteinExistence type="predicted"/>
<dbReference type="EMBL" id="FNUE01000001">
    <property type="protein sequence ID" value="SEE26453.1"/>
    <property type="molecule type" value="Genomic_DNA"/>
</dbReference>